<gene>
    <name evidence="5" type="ORF">GTS_39270</name>
</gene>
<protein>
    <submittedName>
        <fullName evidence="5">Endo-1,3-beta-glucanase</fullName>
    </submittedName>
</protein>
<dbReference type="InterPro" id="IPR013320">
    <property type="entry name" value="ConA-like_dom_sf"/>
</dbReference>
<keyword evidence="2" id="KW-0732">Signal</keyword>
<dbReference type="PROSITE" id="PS51762">
    <property type="entry name" value="GH16_2"/>
    <property type="match status" value="1"/>
</dbReference>
<dbReference type="InterPro" id="IPR008979">
    <property type="entry name" value="Galactose-bd-like_sf"/>
</dbReference>
<organism evidence="5 6">
    <name type="scientific">Gandjariella thermophila</name>
    <dbReference type="NCBI Taxonomy" id="1931992"/>
    <lineage>
        <taxon>Bacteria</taxon>
        <taxon>Bacillati</taxon>
        <taxon>Actinomycetota</taxon>
        <taxon>Actinomycetes</taxon>
        <taxon>Pseudonocardiales</taxon>
        <taxon>Pseudonocardiaceae</taxon>
        <taxon>Gandjariella</taxon>
    </lineage>
</organism>
<dbReference type="InterPro" id="IPR005084">
    <property type="entry name" value="CBM6"/>
</dbReference>
<dbReference type="SUPFAM" id="SSF49899">
    <property type="entry name" value="Concanavalin A-like lectins/glucanases"/>
    <property type="match status" value="1"/>
</dbReference>
<feature type="domain" description="CBM6" evidence="3">
    <location>
        <begin position="335"/>
        <end position="465"/>
    </location>
</feature>
<evidence type="ECO:0000259" key="3">
    <source>
        <dbReference type="PROSITE" id="PS51175"/>
    </source>
</evidence>
<dbReference type="SUPFAM" id="SSF49785">
    <property type="entry name" value="Galactose-binding domain-like"/>
    <property type="match status" value="1"/>
</dbReference>
<evidence type="ECO:0000256" key="2">
    <source>
        <dbReference type="ARBA" id="ARBA00022729"/>
    </source>
</evidence>
<dbReference type="Gene3D" id="2.60.120.200">
    <property type="match status" value="1"/>
</dbReference>
<dbReference type="SMART" id="SM00606">
    <property type="entry name" value="CBD_IV"/>
    <property type="match status" value="1"/>
</dbReference>
<comment type="caution">
    <text evidence="5">The sequence shown here is derived from an EMBL/GenBank/DDBJ whole genome shotgun (WGS) entry which is preliminary data.</text>
</comment>
<dbReference type="InterPro" id="IPR006584">
    <property type="entry name" value="Cellulose-bd_IV"/>
</dbReference>
<dbReference type="PANTHER" id="PTHR10963:SF55">
    <property type="entry name" value="GLYCOSIDE HYDROLASE FAMILY 16 PROTEIN"/>
    <property type="match status" value="1"/>
</dbReference>
<evidence type="ECO:0000256" key="1">
    <source>
        <dbReference type="ARBA" id="ARBA00006865"/>
    </source>
</evidence>
<dbReference type="Pfam" id="PF26113">
    <property type="entry name" value="GH16_XgeA"/>
    <property type="match status" value="1"/>
</dbReference>
<dbReference type="GO" id="GO:0004553">
    <property type="term" value="F:hydrolase activity, hydrolyzing O-glycosyl compounds"/>
    <property type="evidence" value="ECO:0007669"/>
    <property type="project" value="InterPro"/>
</dbReference>
<comment type="similarity">
    <text evidence="1">Belongs to the glycosyl hydrolase 16 family.</text>
</comment>
<sequence length="466" mass="48324">MHAISRASRRWRALLAAGAAAAVVPAGLLTAGQDRPAHAAPAPPSGFTTIWSDDFDGAGGTLPSSANWLFDTGTGYPGGADHWGTGEVETMTNSPNNVSLDGNGHLAIRPVRDASGNWTSARIETQRTDFQPPPGGVLRVEASIQQPNVNTTNGLGYWPAFWMLGAPARPVGATNWPSIGEIDIMEDINGRSSEFGTFHCGTDPGGPCDETTGIGSGERGCAGCQTGFHTYAMELDYSTNPQQIRWYLDGNNFFTVNANQVDQTTWNNATQHGFFVILNVAMGGGFPAAFGGGPTSATVSGQPMLVDYVSVATKGGSGGTTTTTAPSSGTTSAYGTIQAESASQTSGLATESTMDTSGGQDLGQLANGAWAEYPNVDFGATPATQFHGRVASGAAGGVSGLVEVRLDRRDSAPIGSFAVANTGGWQSWRTIPANIAATTGVHTVYLTFTSGQPAPFVSLNWFDFAH</sequence>
<evidence type="ECO:0000313" key="6">
    <source>
        <dbReference type="Proteomes" id="UP000298860"/>
    </source>
</evidence>
<dbReference type="OrthoDB" id="9809583at2"/>
<evidence type="ECO:0000259" key="4">
    <source>
        <dbReference type="PROSITE" id="PS51762"/>
    </source>
</evidence>
<dbReference type="CDD" id="cd02182">
    <property type="entry name" value="GH16_Strep_laminarinase_like"/>
    <property type="match status" value="1"/>
</dbReference>
<dbReference type="GO" id="GO:0005975">
    <property type="term" value="P:carbohydrate metabolic process"/>
    <property type="evidence" value="ECO:0007669"/>
    <property type="project" value="InterPro"/>
</dbReference>
<dbReference type="RefSeq" id="WP_137815325.1">
    <property type="nucleotide sequence ID" value="NZ_BJFL01000023.1"/>
</dbReference>
<feature type="domain" description="GH16" evidence="4">
    <location>
        <begin position="35"/>
        <end position="317"/>
    </location>
</feature>
<keyword evidence="6" id="KW-1185">Reference proteome</keyword>
<name>A0A4D4J9Q5_9PSEU</name>
<dbReference type="Pfam" id="PF03422">
    <property type="entry name" value="CBM_6"/>
    <property type="match status" value="1"/>
</dbReference>
<dbReference type="PROSITE" id="PS51175">
    <property type="entry name" value="CBM6"/>
    <property type="match status" value="1"/>
</dbReference>
<dbReference type="AlphaFoldDB" id="A0A4D4J9Q5"/>
<dbReference type="InterPro" id="IPR000757">
    <property type="entry name" value="Beta-glucanase-like"/>
</dbReference>
<reference evidence="6" key="1">
    <citation type="submission" date="2019-04" db="EMBL/GenBank/DDBJ databases">
        <title>Draft genome sequence of Pseudonocardiaceae bacterium SL3-2-4.</title>
        <authorList>
            <person name="Ningsih F."/>
            <person name="Yokota A."/>
            <person name="Sakai Y."/>
            <person name="Nanatani K."/>
            <person name="Yabe S."/>
            <person name="Oetari A."/>
            <person name="Sjamsuridzal W."/>
        </authorList>
    </citation>
    <scope>NUCLEOTIDE SEQUENCE [LARGE SCALE GENOMIC DNA]</scope>
    <source>
        <strain evidence="6">SL3-2-4</strain>
    </source>
</reference>
<dbReference type="EMBL" id="BJFL01000023">
    <property type="protein sequence ID" value="GDY32294.1"/>
    <property type="molecule type" value="Genomic_DNA"/>
</dbReference>
<dbReference type="Proteomes" id="UP000298860">
    <property type="component" value="Unassembled WGS sequence"/>
</dbReference>
<dbReference type="GO" id="GO:0030246">
    <property type="term" value="F:carbohydrate binding"/>
    <property type="evidence" value="ECO:0007669"/>
    <property type="project" value="InterPro"/>
</dbReference>
<dbReference type="InterPro" id="IPR050546">
    <property type="entry name" value="Glycosyl_Hydrlase_16"/>
</dbReference>
<dbReference type="PANTHER" id="PTHR10963">
    <property type="entry name" value="GLYCOSYL HYDROLASE-RELATED"/>
    <property type="match status" value="1"/>
</dbReference>
<dbReference type="Gene3D" id="2.60.120.260">
    <property type="entry name" value="Galactose-binding domain-like"/>
    <property type="match status" value="1"/>
</dbReference>
<dbReference type="CDD" id="cd04084">
    <property type="entry name" value="CBM6_xylanase-like"/>
    <property type="match status" value="1"/>
</dbReference>
<accession>A0A4D4J9Q5</accession>
<proteinExistence type="inferred from homology"/>
<evidence type="ECO:0000313" key="5">
    <source>
        <dbReference type="EMBL" id="GDY32294.1"/>
    </source>
</evidence>